<proteinExistence type="predicted"/>
<feature type="domain" description="AAA+ ATPase" evidence="1">
    <location>
        <begin position="22"/>
        <end position="416"/>
    </location>
</feature>
<dbReference type="InterPro" id="IPR027417">
    <property type="entry name" value="P-loop_NTPase"/>
</dbReference>
<dbReference type="InterPro" id="IPR051396">
    <property type="entry name" value="Bact_Antivir_Def_Nuclease"/>
</dbReference>
<dbReference type="InterPro" id="IPR041685">
    <property type="entry name" value="AAA_GajA/Old/RecF-like"/>
</dbReference>
<organism evidence="2">
    <name type="scientific">Caldilineaceae bacterium SB0661_bin_32</name>
    <dbReference type="NCBI Taxonomy" id="2605255"/>
    <lineage>
        <taxon>Bacteria</taxon>
        <taxon>Bacillati</taxon>
        <taxon>Chloroflexota</taxon>
        <taxon>Caldilineae</taxon>
        <taxon>Caldilineales</taxon>
        <taxon>Caldilineaceae</taxon>
    </lineage>
</organism>
<dbReference type="Gene3D" id="3.40.50.300">
    <property type="entry name" value="P-loop containing nucleotide triphosphate hydrolases"/>
    <property type="match status" value="1"/>
</dbReference>
<dbReference type="CDD" id="cd00267">
    <property type="entry name" value="ABC_ATPase"/>
    <property type="match status" value="1"/>
</dbReference>
<dbReference type="SMART" id="SM00382">
    <property type="entry name" value="AAA"/>
    <property type="match status" value="1"/>
</dbReference>
<reference evidence="2" key="1">
    <citation type="submission" date="2019-09" db="EMBL/GenBank/DDBJ databases">
        <title>Characterisation of the sponge microbiome using genome-centric metagenomics.</title>
        <authorList>
            <person name="Engelberts J.P."/>
            <person name="Robbins S.J."/>
            <person name="De Goeij J.M."/>
            <person name="Aranda M."/>
            <person name="Bell S.C."/>
            <person name="Webster N.S."/>
        </authorList>
    </citation>
    <scope>NUCLEOTIDE SEQUENCE</scope>
    <source>
        <strain evidence="2">SB0661_bin_32</strain>
    </source>
</reference>
<dbReference type="PANTHER" id="PTHR43581:SF4">
    <property type="entry name" value="ATP_GTP PHOSPHATASE"/>
    <property type="match status" value="1"/>
</dbReference>
<gene>
    <name evidence="2" type="ORF">F4X14_20095</name>
</gene>
<dbReference type="EMBL" id="VXMH01000111">
    <property type="protein sequence ID" value="MYC97265.1"/>
    <property type="molecule type" value="Genomic_DNA"/>
</dbReference>
<evidence type="ECO:0000259" key="1">
    <source>
        <dbReference type="SMART" id="SM00382"/>
    </source>
</evidence>
<comment type="caution">
    <text evidence="2">The sequence shown here is derived from an EMBL/GenBank/DDBJ whole genome shotgun (WGS) entry which is preliminary data.</text>
</comment>
<dbReference type="InterPro" id="IPR003593">
    <property type="entry name" value="AAA+_ATPase"/>
</dbReference>
<dbReference type="PANTHER" id="PTHR43581">
    <property type="entry name" value="ATP/GTP PHOSPHATASE"/>
    <property type="match status" value="1"/>
</dbReference>
<dbReference type="Pfam" id="PF13175">
    <property type="entry name" value="AAA_15"/>
    <property type="match status" value="1"/>
</dbReference>
<dbReference type="AlphaFoldDB" id="A0A6B1DDD9"/>
<evidence type="ECO:0000313" key="2">
    <source>
        <dbReference type="EMBL" id="MYC97265.1"/>
    </source>
</evidence>
<keyword evidence="2" id="KW-0547">Nucleotide-binding</keyword>
<dbReference type="GO" id="GO:0005524">
    <property type="term" value="F:ATP binding"/>
    <property type="evidence" value="ECO:0007669"/>
    <property type="project" value="UniProtKB-KW"/>
</dbReference>
<sequence length="479" mass="54892">MDSKLKFRMTNIGVVKQADVELGDFTIIVGRNNTGKTHMAYAIYGFLRGFREIMLSEPFAHSLDEHFKRIASLTTRQIVDLLRDKGRVEWEINEVDLQRERRSLLVEMTRIYSESGLANVFSASPESFANASFEIDLNHTMNKDIPLAMRIEEGRLLSFSYDGARVVVSLTGDQPPEDPVVPHLIQYWLQWTYPYFLLDDPVAWGYDPFILSTQRFSVSLFYRELDSKRSKIVRLLQQEENQQKGRRELTPAPMSRTSRLSLPIHDNIDFARNLSDLTQSRSVEGNLNTVSDLVELVGGQYELEDEAILFTSSRNKKEAFAIPLHLASSAAGEMSFMYFFLKHVNDKHDYLLIIDEPECHLDTANQIQITRMLARLVNSGTKVLITTHSDYIAKEVNNLIMLSGSFADKEETVRCLGYQRDDYLNPDSVRAYVAENETLTPCPKDKYGVDLPLFDKTIDDINRVSDDLYARLNEVQEEA</sequence>
<name>A0A6B1DDD9_9CHLR</name>
<accession>A0A6B1DDD9</accession>
<dbReference type="SUPFAM" id="SSF52540">
    <property type="entry name" value="P-loop containing nucleoside triphosphate hydrolases"/>
    <property type="match status" value="1"/>
</dbReference>
<keyword evidence="2" id="KW-0067">ATP-binding</keyword>
<protein>
    <submittedName>
        <fullName evidence="2">ATP-binding protein</fullName>
    </submittedName>
</protein>